<dbReference type="PANTHER" id="PTHR11474">
    <property type="entry name" value="TYROSINASE FAMILY MEMBER"/>
    <property type="match status" value="1"/>
</dbReference>
<evidence type="ECO:0000313" key="6">
    <source>
        <dbReference type="EMBL" id="KAF0723458.1"/>
    </source>
</evidence>
<comment type="caution">
    <text evidence="6">The sequence shown here is derived from an EMBL/GenBank/DDBJ whole genome shotgun (WGS) entry which is preliminary data.</text>
</comment>
<dbReference type="EMBL" id="VJMI01015814">
    <property type="protein sequence ID" value="KAF0723458.1"/>
    <property type="molecule type" value="Genomic_DNA"/>
</dbReference>
<gene>
    <name evidence="6" type="ORF">AaE_009866</name>
</gene>
<evidence type="ECO:0000313" key="7">
    <source>
        <dbReference type="Proteomes" id="UP000469452"/>
    </source>
</evidence>
<dbReference type="PANTHER" id="PTHR11474:SF126">
    <property type="entry name" value="TYROSINASE-LIKE PROTEIN TYR-1-RELATED"/>
    <property type="match status" value="1"/>
</dbReference>
<dbReference type="CDD" id="cd00257">
    <property type="entry name" value="beta-trefoil_FSCN-like"/>
    <property type="match status" value="1"/>
</dbReference>
<feature type="domain" description="Tyrosinase copper-binding" evidence="5">
    <location>
        <begin position="627"/>
        <end position="638"/>
    </location>
</feature>
<dbReference type="Gene3D" id="1.10.1280.10">
    <property type="entry name" value="Di-copper center containing domain from catechol oxidase"/>
    <property type="match status" value="1"/>
</dbReference>
<dbReference type="SUPFAM" id="SSF48056">
    <property type="entry name" value="Di-copper centre-containing domain"/>
    <property type="match status" value="1"/>
</dbReference>
<dbReference type="GO" id="GO:0016491">
    <property type="term" value="F:oxidoreductase activity"/>
    <property type="evidence" value="ECO:0007669"/>
    <property type="project" value="InterPro"/>
</dbReference>
<name>A0A6A5A976_APHAT</name>
<keyword evidence="1" id="KW-0479">Metal-binding</keyword>
<sequence>MPSLGWFVLLSVVADAAQPWWSMLELIESSDASAEADSPPSRCCFNDGDVISLRADTDWFMGRCNGCVPRGAYPDSAFVHVSDPKDAPWAQWQVFNTCDGKLVLQADTGKYLGRCNNCAPGAAYPDQAFVHVEDWHTSPWAKWVCVDAGNGKIALQADSGRYLARCNSCLPGAYPNAAFVHATSVSEAYAQWTVVSKNPSAGLCAPNATTPPPTTTCIPTSAPAPITTAPTTKPVTTAPPTTAPPVTTTPAPTSPITTTPKPTTTAPVTAAPATTTPKPTTTTPAPTTTTPKPTTTAPVTAAPTTTTPTPTTTTPAPTTTTPKPTTTAPVTAAPTTTTPTPTTTTPAPTTTTPKPTTTAPVTAAPTTTTPVTAAPTTTTPTPTTAAPTTSTPAPTPVPKPCPARVRKAWTAHTDAEKALFQNALEQAMVLGFHHKFIEIHLESKSEHEAHDCLFFLWHRRYLLAYETMLRSLGDQYRCITLPFWDFSTLSAKYATGSCSTFPECNPLLSDMGALETVGYDLGAGTYTVSGAGCQADTCVKSAHPVTRNFCQSQDAFSTKRCYQCIPRNKWSLTAPPSDTYISNVYNQLFSSKPYDFTKVTKGVQYRYHNGIHGALASTMGTFASPGDPIFYVHHATVDALYAIYYQCVVPPLNYDLKHSTVWPNRADWGASCSKVRNGVTGAYEPTDHLTMNLIGANGKYVDVQDPSSVLKPFFDAVGLQTFADLYDIRALGEMSYSYDFGLSSLGGLAQQCDNYASPTTVRVGLEEATTDEVVSKEDQFMREMYLYCQAQNVPQDQIMERINWMQCVFHNECKQGVFDYSDAFRTSFDVHGSPYCYVTISQLANRTLSINVPGWEQVYARHYSCASTVM</sequence>
<protein>
    <recommendedName>
        <fullName evidence="5">Tyrosinase copper-binding domain-containing protein</fullName>
    </recommendedName>
</protein>
<feature type="signal peptide" evidence="4">
    <location>
        <begin position="1"/>
        <end position="16"/>
    </location>
</feature>
<feature type="chain" id="PRO_5025415600" description="Tyrosinase copper-binding domain-containing protein" evidence="4">
    <location>
        <begin position="17"/>
        <end position="870"/>
    </location>
</feature>
<dbReference type="AlphaFoldDB" id="A0A6A5A976"/>
<dbReference type="Gene3D" id="2.80.10.50">
    <property type="match status" value="1"/>
</dbReference>
<organism evidence="6 7">
    <name type="scientific">Aphanomyces astaci</name>
    <name type="common">Crayfish plague agent</name>
    <dbReference type="NCBI Taxonomy" id="112090"/>
    <lineage>
        <taxon>Eukaryota</taxon>
        <taxon>Sar</taxon>
        <taxon>Stramenopiles</taxon>
        <taxon>Oomycota</taxon>
        <taxon>Saprolegniomycetes</taxon>
        <taxon>Saprolegniales</taxon>
        <taxon>Verrucalvaceae</taxon>
        <taxon>Aphanomyces</taxon>
    </lineage>
</organism>
<keyword evidence="2" id="KW-0186">Copper</keyword>
<dbReference type="InterPro" id="IPR008922">
    <property type="entry name" value="Di-copper_centre_dom_sf"/>
</dbReference>
<dbReference type="SUPFAM" id="SSF50405">
    <property type="entry name" value="Actin-crosslinking proteins"/>
    <property type="match status" value="1"/>
</dbReference>
<keyword evidence="4" id="KW-0732">Signal</keyword>
<dbReference type="PRINTS" id="PR00092">
    <property type="entry name" value="TYROSINASE"/>
</dbReference>
<evidence type="ECO:0000259" key="5">
    <source>
        <dbReference type="PROSITE" id="PS00498"/>
    </source>
</evidence>
<evidence type="ECO:0000256" key="1">
    <source>
        <dbReference type="ARBA" id="ARBA00022723"/>
    </source>
</evidence>
<proteinExistence type="predicted"/>
<dbReference type="InterPro" id="IPR008999">
    <property type="entry name" value="Actin-crosslinking"/>
</dbReference>
<dbReference type="InterPro" id="IPR002227">
    <property type="entry name" value="Tyrosinase_Cu-bd"/>
</dbReference>
<evidence type="ECO:0000256" key="2">
    <source>
        <dbReference type="ARBA" id="ARBA00023008"/>
    </source>
</evidence>
<evidence type="ECO:0000256" key="4">
    <source>
        <dbReference type="SAM" id="SignalP"/>
    </source>
</evidence>
<feature type="compositionally biased region" description="Low complexity" evidence="3">
    <location>
        <begin position="215"/>
        <end position="392"/>
    </location>
</feature>
<reference evidence="6 7" key="1">
    <citation type="submission" date="2019-06" db="EMBL/GenBank/DDBJ databases">
        <title>Genomics analysis of Aphanomyces spp. identifies a new class of oomycete effector associated with host adaptation.</title>
        <authorList>
            <person name="Gaulin E."/>
        </authorList>
    </citation>
    <scope>NUCLEOTIDE SEQUENCE [LARGE SCALE GENOMIC DNA]</scope>
    <source>
        <strain evidence="6 7">E</strain>
    </source>
</reference>
<accession>A0A6A5A976</accession>
<dbReference type="GO" id="GO:0046872">
    <property type="term" value="F:metal ion binding"/>
    <property type="evidence" value="ECO:0007669"/>
    <property type="project" value="UniProtKB-KW"/>
</dbReference>
<feature type="region of interest" description="Disordered" evidence="3">
    <location>
        <begin position="215"/>
        <end position="402"/>
    </location>
</feature>
<dbReference type="Proteomes" id="UP000469452">
    <property type="component" value="Unassembled WGS sequence"/>
</dbReference>
<dbReference type="InterPro" id="IPR050316">
    <property type="entry name" value="Tyrosinase/Hemocyanin"/>
</dbReference>
<dbReference type="PROSITE" id="PS00498">
    <property type="entry name" value="TYROSINASE_2"/>
    <property type="match status" value="1"/>
</dbReference>
<dbReference type="VEuPathDB" id="FungiDB:H257_05661"/>
<dbReference type="Pfam" id="PF00264">
    <property type="entry name" value="Tyrosinase"/>
    <property type="match status" value="1"/>
</dbReference>
<evidence type="ECO:0000256" key="3">
    <source>
        <dbReference type="SAM" id="MobiDB-lite"/>
    </source>
</evidence>